<dbReference type="AlphaFoldDB" id="A0AAE7Q3C3"/>
<sequence>MKIKVNNLNELQQALKQNESLIEITNSIVVPSSLQIPKGTALNGTEERPVLLSFENADGLALEGNNTISNIALQTAPDHRAIYINSLEEDLGTIELNKLTVTGQVQILTRAPQKSLNLKVDGLNIVSADTRRYTEKPLKYGVTVYQGALTVYNYNSDKEALINASIENVSIGNPLAPVIGTGVFIAGFNENGGQVQLNKLHTNAIYSNGMIPFGQPTLITAGIFILSGAHAKSIITDGPVTTYGVNDMVLDVWGIVDEWVVNDYIRSYGTSGIGFVNFGEVKHFVAKYPIETYGSGARGFNQYDGTIDYAEFEAITTYGDGSIGMQFSKPVGSIKVNKSIETYGGSGESLVKGEIQTLSAIALSIKEGGAIESLTVLNDITTHGEEVQAVVIDEGAELNTVSIEGAIITQHKQPITINNETLDKDVKQRLEGAIKSIKK</sequence>
<evidence type="ECO:0000313" key="2">
    <source>
        <dbReference type="Proteomes" id="UP000826802"/>
    </source>
</evidence>
<gene>
    <name evidence="1" type="ORF">KYI11_00680</name>
</gene>
<organism evidence="1 2">
    <name type="scientific">Macrococcoides bohemicum</name>
    <dbReference type="NCBI Taxonomy" id="1903056"/>
    <lineage>
        <taxon>Bacteria</taxon>
        <taxon>Bacillati</taxon>
        <taxon>Bacillota</taxon>
        <taxon>Bacilli</taxon>
        <taxon>Bacillales</taxon>
        <taxon>Staphylococcaceae</taxon>
        <taxon>Macrococcoides</taxon>
    </lineage>
</organism>
<reference evidence="1 2" key="1">
    <citation type="submission" date="2021-07" db="EMBL/GenBank/DDBJ databases">
        <title>Prevalence and characterization of methicillin-resistant Macrococcus spp. in food producing animals and meat in Switzerland in 2019.</title>
        <authorList>
            <person name="Keller J.E."/>
            <person name="Schwendener S."/>
            <person name="Neuenschwander J."/>
            <person name="Overesch G."/>
            <person name="Perreten V."/>
        </authorList>
    </citation>
    <scope>NUCLEOTIDE SEQUENCE [LARGE SCALE GENOMIC DNA]</scope>
    <source>
        <strain evidence="1 2">19Msa0936</strain>
    </source>
</reference>
<accession>A0AAE7Q3C3</accession>
<keyword evidence="2" id="KW-1185">Reference proteome</keyword>
<evidence type="ECO:0000313" key="1">
    <source>
        <dbReference type="EMBL" id="QYA42496.1"/>
    </source>
</evidence>
<dbReference type="EMBL" id="CP079981">
    <property type="protein sequence ID" value="QYA42496.1"/>
    <property type="molecule type" value="Genomic_DNA"/>
</dbReference>
<name>A0AAE7Q3C3_9STAP</name>
<dbReference type="Proteomes" id="UP000826802">
    <property type="component" value="Chromosome"/>
</dbReference>
<protein>
    <submittedName>
        <fullName evidence="1">Uncharacterized protein</fullName>
    </submittedName>
</protein>
<dbReference type="RefSeq" id="WP_203546020.1">
    <property type="nucleotide sequence ID" value="NZ_CP054482.1"/>
</dbReference>
<dbReference type="GeneID" id="99096469"/>
<proteinExistence type="predicted"/>